<evidence type="ECO:0000313" key="1">
    <source>
        <dbReference type="EMBL" id="JAD23132.1"/>
    </source>
</evidence>
<accession>A0A0A8YL02</accession>
<name>A0A0A8YL02_ARUDO</name>
<sequence length="53" mass="5576">MAIFASDCMIKDVWLIATPFGPPVVPDVKHIKATPLGADTGSIAVVPLTLLLM</sequence>
<dbReference type="EMBL" id="GBRH01274763">
    <property type="protein sequence ID" value="JAD23132.1"/>
    <property type="molecule type" value="Transcribed_RNA"/>
</dbReference>
<organism evidence="1">
    <name type="scientific">Arundo donax</name>
    <name type="common">Giant reed</name>
    <name type="synonym">Donax arundinaceus</name>
    <dbReference type="NCBI Taxonomy" id="35708"/>
    <lineage>
        <taxon>Eukaryota</taxon>
        <taxon>Viridiplantae</taxon>
        <taxon>Streptophyta</taxon>
        <taxon>Embryophyta</taxon>
        <taxon>Tracheophyta</taxon>
        <taxon>Spermatophyta</taxon>
        <taxon>Magnoliopsida</taxon>
        <taxon>Liliopsida</taxon>
        <taxon>Poales</taxon>
        <taxon>Poaceae</taxon>
        <taxon>PACMAD clade</taxon>
        <taxon>Arundinoideae</taxon>
        <taxon>Arundineae</taxon>
        <taxon>Arundo</taxon>
    </lineage>
</organism>
<reference evidence="1" key="1">
    <citation type="submission" date="2014-09" db="EMBL/GenBank/DDBJ databases">
        <authorList>
            <person name="Magalhaes I.L.F."/>
            <person name="Oliveira U."/>
            <person name="Santos F.R."/>
            <person name="Vidigal T.H.D.A."/>
            <person name="Brescovit A.D."/>
            <person name="Santos A.J."/>
        </authorList>
    </citation>
    <scope>NUCLEOTIDE SEQUENCE</scope>
    <source>
        <tissue evidence="1">Shoot tissue taken approximately 20 cm above the soil surface</tissue>
    </source>
</reference>
<proteinExistence type="predicted"/>
<protein>
    <submittedName>
        <fullName evidence="1">Uncharacterized protein</fullName>
    </submittedName>
</protein>
<reference evidence="1" key="2">
    <citation type="journal article" date="2015" name="Data Brief">
        <title>Shoot transcriptome of the giant reed, Arundo donax.</title>
        <authorList>
            <person name="Barrero R.A."/>
            <person name="Guerrero F.D."/>
            <person name="Moolhuijzen P."/>
            <person name="Goolsby J.A."/>
            <person name="Tidwell J."/>
            <person name="Bellgard S.E."/>
            <person name="Bellgard M.I."/>
        </authorList>
    </citation>
    <scope>NUCLEOTIDE SEQUENCE</scope>
    <source>
        <tissue evidence="1">Shoot tissue taken approximately 20 cm above the soil surface</tissue>
    </source>
</reference>
<dbReference type="AlphaFoldDB" id="A0A0A8YL02"/>